<evidence type="ECO:0000313" key="3">
    <source>
        <dbReference type="Proteomes" id="UP000503096"/>
    </source>
</evidence>
<keyword evidence="3" id="KW-1185">Reference proteome</keyword>
<dbReference type="SUPFAM" id="SSF53850">
    <property type="entry name" value="Periplasmic binding protein-like II"/>
    <property type="match status" value="1"/>
</dbReference>
<dbReference type="EMBL" id="CP053073">
    <property type="protein sequence ID" value="QJR14866.1"/>
    <property type="molecule type" value="Genomic_DNA"/>
</dbReference>
<feature type="chain" id="PRO_5027067815" evidence="1">
    <location>
        <begin position="21"/>
        <end position="227"/>
    </location>
</feature>
<keyword evidence="1" id="KW-0732">Signal</keyword>
<dbReference type="AlphaFoldDB" id="A0A6M4H5G7"/>
<protein>
    <submittedName>
        <fullName evidence="2">Uncharacterized protein</fullName>
    </submittedName>
</protein>
<dbReference type="Gene3D" id="3.40.190.10">
    <property type="entry name" value="Periplasmic binding protein-like II"/>
    <property type="match status" value="2"/>
</dbReference>
<sequence>MKRNAIVLAACTAFCFAAQAKPLELLTENNPPYNYAEGTAVKGTGADAVNALIQKAGLEGKMTVLKWEEAYARTQRNANTCIFSTARVPSRERLFKWYGPIATNEWAIYALPTFSKPVTSIKEARFHKIGAVKHDAKVDYLRSEGASSIREAEKDTDNPARLAKPKTDPDYIELWVTTRATAKDVAAKNGVKEIKEVLVLPIQNLYLACNPRTEKATLEKLEAASKK</sequence>
<proteinExistence type="predicted"/>
<dbReference type="InParanoid" id="A0A6M4H5G7"/>
<feature type="signal peptide" evidence="1">
    <location>
        <begin position="1"/>
        <end position="20"/>
    </location>
</feature>
<accession>A0A6M4H5G7</accession>
<name>A0A6M4H5G7_9PROT</name>
<dbReference type="PANTHER" id="PTHR38834">
    <property type="entry name" value="PERIPLASMIC SUBSTRATE BINDING PROTEIN FAMILY 3"/>
    <property type="match status" value="1"/>
</dbReference>
<organism evidence="2 3">
    <name type="scientific">Usitatibacter palustris</name>
    <dbReference type="NCBI Taxonomy" id="2732487"/>
    <lineage>
        <taxon>Bacteria</taxon>
        <taxon>Pseudomonadati</taxon>
        <taxon>Pseudomonadota</taxon>
        <taxon>Betaproteobacteria</taxon>
        <taxon>Nitrosomonadales</taxon>
        <taxon>Usitatibacteraceae</taxon>
        <taxon>Usitatibacter</taxon>
    </lineage>
</organism>
<evidence type="ECO:0000313" key="2">
    <source>
        <dbReference type="EMBL" id="QJR14866.1"/>
    </source>
</evidence>
<dbReference type="RefSeq" id="WP_171161634.1">
    <property type="nucleotide sequence ID" value="NZ_CP053073.1"/>
</dbReference>
<dbReference type="KEGG" id="upl:DSM104440_01681"/>
<reference evidence="2 3" key="1">
    <citation type="submission" date="2020-04" db="EMBL/GenBank/DDBJ databases">
        <title>Usitatibacter rugosus gen. nov., sp. nov. and Usitatibacter palustris sp. nov., novel members of Usitatibacteraceae fam. nov. within the order Nitrosomonadales isolated from soil.</title>
        <authorList>
            <person name="Huber K.J."/>
            <person name="Neumann-Schaal M."/>
            <person name="Geppert A."/>
            <person name="Luckner M."/>
            <person name="Wanner G."/>
            <person name="Overmann J."/>
        </authorList>
    </citation>
    <scope>NUCLEOTIDE SEQUENCE [LARGE SCALE GENOMIC DNA]</scope>
    <source>
        <strain evidence="2 3">Swamp67</strain>
    </source>
</reference>
<dbReference type="Proteomes" id="UP000503096">
    <property type="component" value="Chromosome"/>
</dbReference>
<evidence type="ECO:0000256" key="1">
    <source>
        <dbReference type="SAM" id="SignalP"/>
    </source>
</evidence>
<dbReference type="PANTHER" id="PTHR38834:SF3">
    <property type="entry name" value="SOLUTE-BINDING PROTEIN FAMILY 3_N-TERMINAL DOMAIN-CONTAINING PROTEIN"/>
    <property type="match status" value="1"/>
</dbReference>
<gene>
    <name evidence="2" type="ORF">DSM104440_01681</name>
</gene>